<dbReference type="NCBIfam" id="TIGR00410">
    <property type="entry name" value="lacE"/>
    <property type="match status" value="1"/>
</dbReference>
<dbReference type="EMBL" id="CP017269">
    <property type="protein sequence ID" value="AOT68626.1"/>
    <property type="molecule type" value="Genomic_DNA"/>
</dbReference>
<dbReference type="Pfam" id="PF02378">
    <property type="entry name" value="PTS_EIIC"/>
    <property type="match status" value="1"/>
</dbReference>
<evidence type="ECO:0000256" key="5">
    <source>
        <dbReference type="ARBA" id="ARBA00022692"/>
    </source>
</evidence>
<evidence type="ECO:0000256" key="2">
    <source>
        <dbReference type="ARBA" id="ARBA00022448"/>
    </source>
</evidence>
<evidence type="ECO:0000256" key="4">
    <source>
        <dbReference type="ARBA" id="ARBA00022597"/>
    </source>
</evidence>
<feature type="transmembrane region" description="Helical" evidence="9">
    <location>
        <begin position="242"/>
        <end position="262"/>
    </location>
</feature>
<evidence type="ECO:0000256" key="8">
    <source>
        <dbReference type="PIRNR" id="PIRNR006351"/>
    </source>
</evidence>
<keyword evidence="7 8" id="KW-0472">Membrane</keyword>
<keyword evidence="2 8" id="KW-0813">Transport</keyword>
<feature type="transmembrane region" description="Helical" evidence="9">
    <location>
        <begin position="78"/>
        <end position="96"/>
    </location>
</feature>
<comment type="subcellular location">
    <subcellularLocation>
        <location evidence="1">Cell membrane</location>
        <topology evidence="1">Multi-pass membrane protein</topology>
    </subcellularLocation>
</comment>
<keyword evidence="12" id="KW-1185">Reference proteome</keyword>
<dbReference type="RefSeq" id="WP_069974202.1">
    <property type="nucleotide sequence ID" value="NZ_CP017269.1"/>
</dbReference>
<evidence type="ECO:0000313" key="12">
    <source>
        <dbReference type="Proteomes" id="UP000095743"/>
    </source>
</evidence>
<evidence type="ECO:0000313" key="11">
    <source>
        <dbReference type="EMBL" id="AOT68626.1"/>
    </source>
</evidence>
<dbReference type="GO" id="GO:1901264">
    <property type="term" value="P:carbohydrate derivative transport"/>
    <property type="evidence" value="ECO:0007669"/>
    <property type="project" value="TreeGrafter"/>
</dbReference>
<dbReference type="STRING" id="1424294.Gferi_02845"/>
<keyword evidence="3 8" id="KW-1003">Cell membrane</keyword>
<feature type="transmembrane region" description="Helical" evidence="9">
    <location>
        <begin position="349"/>
        <end position="369"/>
    </location>
</feature>
<feature type="transmembrane region" description="Helical" evidence="9">
    <location>
        <begin position="217"/>
        <end position="235"/>
    </location>
</feature>
<accession>A0A1D8GCK7</accession>
<proteinExistence type="predicted"/>
<dbReference type="GO" id="GO:0008982">
    <property type="term" value="F:protein-N(PI)-phosphohistidine-sugar phosphotransferase activity"/>
    <property type="evidence" value="ECO:0007669"/>
    <property type="project" value="UniProtKB-UniRule"/>
</dbReference>
<dbReference type="OrthoDB" id="1641940at2"/>
<feature type="transmembrane region" description="Helical" evidence="9">
    <location>
        <begin position="146"/>
        <end position="166"/>
    </location>
</feature>
<comment type="function">
    <text evidence="8">The phosphoenolpyruvate-dependent sugar phosphotransferase system (PTS), a major carbohydrate active -transport system, catalyzes the phosphorylation of incoming sugar substrates concomitant with their translocation across the cell membrane.</text>
</comment>
<organism evidence="11 12">
    <name type="scientific">Geosporobacter ferrireducens</name>
    <dbReference type="NCBI Taxonomy" id="1424294"/>
    <lineage>
        <taxon>Bacteria</taxon>
        <taxon>Bacillati</taxon>
        <taxon>Bacillota</taxon>
        <taxon>Clostridia</taxon>
        <taxon>Peptostreptococcales</taxon>
        <taxon>Thermotaleaceae</taxon>
        <taxon>Geosporobacter</taxon>
    </lineage>
</organism>
<feature type="transmembrane region" description="Helical" evidence="9">
    <location>
        <begin position="103"/>
        <end position="126"/>
    </location>
</feature>
<dbReference type="Proteomes" id="UP000095743">
    <property type="component" value="Chromosome"/>
</dbReference>
<dbReference type="InterPro" id="IPR051088">
    <property type="entry name" value="PTS_Sugar-EIIC/EIIB"/>
</dbReference>
<feature type="transmembrane region" description="Helical" evidence="9">
    <location>
        <begin position="294"/>
        <end position="312"/>
    </location>
</feature>
<feature type="transmembrane region" description="Helical" evidence="9">
    <location>
        <begin position="186"/>
        <end position="205"/>
    </location>
</feature>
<sequence length="438" mass="48415">MSRVQHFLENKLLPFATKLASQRHLAAIRDGFISFMPFLIIGSLFIIIQDFPVPGWEELQTKLFGPDFNQFIILPKRVTYDIMALYIAAAISYKLAQQYKIDAFSAALLGIASFILVTPITTTISIDGSSHLVTRVMTVGGWYGTQGLLVALIIAIVSTELFNYFIKKKLVIKMPEGVPPAVTKAFMALVPGFIILVVMLFIRFVFLQTPYEYIHEFIYQIVAAPMTALVANNLLGAIGTVFAISLLWCIGLNGGAIVNGILRPFWVPLQEQNLAAIEMGREIPNIITEQFFDLIWIGGAGATLAVVFVLIAKAKSTQYKELGKLSLAPGLFNINEPIMFGLPVVLNPLMMIPLILGPAAITIVNYFAMATHLVARPTGVIIPWTTPPIIQGFLVTGHWSGAVLQIIDILMVMAIWWPFISMMDKNKQLEEESAEEKA</sequence>
<evidence type="ECO:0000256" key="7">
    <source>
        <dbReference type="ARBA" id="ARBA00023136"/>
    </source>
</evidence>
<evidence type="ECO:0000256" key="6">
    <source>
        <dbReference type="ARBA" id="ARBA00022989"/>
    </source>
</evidence>
<dbReference type="GO" id="GO:0009401">
    <property type="term" value="P:phosphoenolpyruvate-dependent sugar phosphotransferase system"/>
    <property type="evidence" value="ECO:0007669"/>
    <property type="project" value="InterPro"/>
</dbReference>
<protein>
    <recommendedName>
        <fullName evidence="8">Permease IIC component</fullName>
    </recommendedName>
</protein>
<dbReference type="InterPro" id="IPR004501">
    <property type="entry name" value="PTS_EIIC_3"/>
</dbReference>
<dbReference type="InterPro" id="IPR004796">
    <property type="entry name" value="PTS_IIC_cello"/>
</dbReference>
<evidence type="ECO:0000256" key="9">
    <source>
        <dbReference type="SAM" id="Phobius"/>
    </source>
</evidence>
<gene>
    <name evidence="11" type="ORF">Gferi_02845</name>
</gene>
<dbReference type="AlphaFoldDB" id="A0A1D8GCK7"/>
<dbReference type="GO" id="GO:0005886">
    <property type="term" value="C:plasma membrane"/>
    <property type="evidence" value="ECO:0007669"/>
    <property type="project" value="UniProtKB-SubCell"/>
</dbReference>
<evidence type="ECO:0000256" key="1">
    <source>
        <dbReference type="ARBA" id="ARBA00004651"/>
    </source>
</evidence>
<feature type="transmembrane region" description="Helical" evidence="9">
    <location>
        <begin position="389"/>
        <end position="417"/>
    </location>
</feature>
<evidence type="ECO:0000259" key="10">
    <source>
        <dbReference type="PROSITE" id="PS51105"/>
    </source>
</evidence>
<keyword evidence="6 9" id="KW-1133">Transmembrane helix</keyword>
<dbReference type="PANTHER" id="PTHR33989:SF11">
    <property type="entry name" value="LICHENAN PERMEASE IIC COMPONENT"/>
    <property type="match status" value="1"/>
</dbReference>
<feature type="transmembrane region" description="Helical" evidence="9">
    <location>
        <begin position="31"/>
        <end position="48"/>
    </location>
</feature>
<name>A0A1D8GCK7_9FIRM</name>
<dbReference type="PANTHER" id="PTHR33989">
    <property type="match status" value="1"/>
</dbReference>
<keyword evidence="4 8" id="KW-0762">Sugar transport</keyword>
<evidence type="ECO:0000256" key="3">
    <source>
        <dbReference type="ARBA" id="ARBA00022475"/>
    </source>
</evidence>
<keyword evidence="5 9" id="KW-0812">Transmembrane</keyword>
<dbReference type="KEGG" id="gfe:Gferi_02845"/>
<reference evidence="11 12" key="1">
    <citation type="submission" date="2016-09" db="EMBL/GenBank/DDBJ databases">
        <title>Genomic analysis reveals versatility of anaerobic energy metabolism of Geosporobacter ferrireducens IRF9 of phylum Firmicutes.</title>
        <authorList>
            <person name="Kim S.-J."/>
        </authorList>
    </citation>
    <scope>NUCLEOTIDE SEQUENCE [LARGE SCALE GENOMIC DNA]</scope>
    <source>
        <strain evidence="11 12">IRF9</strain>
    </source>
</reference>
<dbReference type="PIRSF" id="PIRSF006351">
    <property type="entry name" value="PTS_EIIC-Cellobiose"/>
    <property type="match status" value="1"/>
</dbReference>
<feature type="domain" description="PTS EIIC type-3" evidence="10">
    <location>
        <begin position="8"/>
        <end position="419"/>
    </location>
</feature>
<dbReference type="PROSITE" id="PS51105">
    <property type="entry name" value="PTS_EIIC_TYPE_3"/>
    <property type="match status" value="1"/>
</dbReference>
<dbReference type="InterPro" id="IPR003352">
    <property type="entry name" value="PTS_EIIC"/>
</dbReference>